<feature type="region of interest" description="Disordered" evidence="1">
    <location>
        <begin position="1"/>
        <end position="28"/>
    </location>
</feature>
<evidence type="ECO:0000313" key="3">
    <source>
        <dbReference type="Proteomes" id="UP001233172"/>
    </source>
</evidence>
<feature type="compositionally biased region" description="Basic and acidic residues" evidence="1">
    <location>
        <begin position="13"/>
        <end position="24"/>
    </location>
</feature>
<evidence type="ECO:0000313" key="2">
    <source>
        <dbReference type="EMBL" id="KAK0066586.1"/>
    </source>
</evidence>
<reference evidence="2" key="2">
    <citation type="submission" date="2023-04" db="EMBL/GenBank/DDBJ databases">
        <authorList>
            <person name="Bu L."/>
            <person name="Lu L."/>
            <person name="Laidemitt M.R."/>
            <person name="Zhang S.M."/>
            <person name="Mutuku M."/>
            <person name="Mkoji G."/>
            <person name="Steinauer M."/>
            <person name="Loker E.S."/>
        </authorList>
    </citation>
    <scope>NUCLEOTIDE SEQUENCE</scope>
    <source>
        <strain evidence="2">KasaAsao</strain>
        <tissue evidence="2">Whole Snail</tissue>
    </source>
</reference>
<comment type="caution">
    <text evidence="2">The sequence shown here is derived from an EMBL/GenBank/DDBJ whole genome shotgun (WGS) entry which is preliminary data.</text>
</comment>
<keyword evidence="3" id="KW-1185">Reference proteome</keyword>
<sequence length="91" mass="10940">VISAKNLQRTRIRNKDSPSSRDFSDNYGFASDEKYETAQDQEDASDFQANQYYQNRRTSLCMSWKTKWMIKKYQFHRTHLQSTLYTIRSIN</sequence>
<gene>
    <name evidence="2" type="ORF">Bpfe_004018</name>
</gene>
<dbReference type="Proteomes" id="UP001233172">
    <property type="component" value="Unassembled WGS sequence"/>
</dbReference>
<dbReference type="AlphaFoldDB" id="A0AAD8C571"/>
<organism evidence="2 3">
    <name type="scientific">Biomphalaria pfeifferi</name>
    <name type="common">Bloodfluke planorb</name>
    <name type="synonym">Freshwater snail</name>
    <dbReference type="NCBI Taxonomy" id="112525"/>
    <lineage>
        <taxon>Eukaryota</taxon>
        <taxon>Metazoa</taxon>
        <taxon>Spiralia</taxon>
        <taxon>Lophotrochozoa</taxon>
        <taxon>Mollusca</taxon>
        <taxon>Gastropoda</taxon>
        <taxon>Heterobranchia</taxon>
        <taxon>Euthyneura</taxon>
        <taxon>Panpulmonata</taxon>
        <taxon>Hygrophila</taxon>
        <taxon>Lymnaeoidea</taxon>
        <taxon>Planorbidae</taxon>
        <taxon>Biomphalaria</taxon>
    </lineage>
</organism>
<evidence type="ECO:0000256" key="1">
    <source>
        <dbReference type="SAM" id="MobiDB-lite"/>
    </source>
</evidence>
<dbReference type="EMBL" id="JASAOG010000010">
    <property type="protein sequence ID" value="KAK0066586.1"/>
    <property type="molecule type" value="Genomic_DNA"/>
</dbReference>
<protein>
    <submittedName>
        <fullName evidence="2">Uncharacterized protein</fullName>
    </submittedName>
</protein>
<reference evidence="2" key="1">
    <citation type="journal article" date="2023" name="PLoS Negl. Trop. Dis.">
        <title>A genome sequence for Biomphalaria pfeifferi, the major vector snail for the human-infecting parasite Schistosoma mansoni.</title>
        <authorList>
            <person name="Bu L."/>
            <person name="Lu L."/>
            <person name="Laidemitt M.R."/>
            <person name="Zhang S.M."/>
            <person name="Mutuku M."/>
            <person name="Mkoji G."/>
            <person name="Steinauer M."/>
            <person name="Loker E.S."/>
        </authorList>
    </citation>
    <scope>NUCLEOTIDE SEQUENCE</scope>
    <source>
        <strain evidence="2">KasaAsao</strain>
    </source>
</reference>
<proteinExistence type="predicted"/>
<accession>A0AAD8C571</accession>
<feature type="non-terminal residue" evidence="2">
    <location>
        <position position="1"/>
    </location>
</feature>
<name>A0AAD8C571_BIOPF</name>